<dbReference type="EMBL" id="GBXM01013962">
    <property type="protein sequence ID" value="JAH94615.1"/>
    <property type="molecule type" value="Transcribed_RNA"/>
</dbReference>
<sequence length="81" mass="9394">MKNGESTFHGADRRRVRAQEANIKKKISVAAMDKNCKLLYVSNIWIRTCIQNCQRFDRSRAPVLRTTSWKNTGLRRGRITA</sequence>
<reference evidence="1" key="2">
    <citation type="journal article" date="2015" name="Fish Shellfish Immunol.">
        <title>Early steps in the European eel (Anguilla anguilla)-Vibrio vulnificus interaction in the gills: Role of the RtxA13 toxin.</title>
        <authorList>
            <person name="Callol A."/>
            <person name="Pajuelo D."/>
            <person name="Ebbesson L."/>
            <person name="Teles M."/>
            <person name="MacKenzie S."/>
            <person name="Amaro C."/>
        </authorList>
    </citation>
    <scope>NUCLEOTIDE SEQUENCE</scope>
</reference>
<protein>
    <submittedName>
        <fullName evidence="1">Uncharacterized protein</fullName>
    </submittedName>
</protein>
<name>A0A0E9WYB4_ANGAN</name>
<organism evidence="1">
    <name type="scientific">Anguilla anguilla</name>
    <name type="common">European freshwater eel</name>
    <name type="synonym">Muraena anguilla</name>
    <dbReference type="NCBI Taxonomy" id="7936"/>
    <lineage>
        <taxon>Eukaryota</taxon>
        <taxon>Metazoa</taxon>
        <taxon>Chordata</taxon>
        <taxon>Craniata</taxon>
        <taxon>Vertebrata</taxon>
        <taxon>Euteleostomi</taxon>
        <taxon>Actinopterygii</taxon>
        <taxon>Neopterygii</taxon>
        <taxon>Teleostei</taxon>
        <taxon>Anguilliformes</taxon>
        <taxon>Anguillidae</taxon>
        <taxon>Anguilla</taxon>
    </lineage>
</organism>
<evidence type="ECO:0000313" key="1">
    <source>
        <dbReference type="EMBL" id="JAH94615.1"/>
    </source>
</evidence>
<accession>A0A0E9WYB4</accession>
<dbReference type="AlphaFoldDB" id="A0A0E9WYB4"/>
<reference evidence="1" key="1">
    <citation type="submission" date="2014-11" db="EMBL/GenBank/DDBJ databases">
        <authorList>
            <person name="Amaro Gonzalez C."/>
        </authorList>
    </citation>
    <scope>NUCLEOTIDE SEQUENCE</scope>
</reference>
<proteinExistence type="predicted"/>